<dbReference type="EMBL" id="OX459122">
    <property type="protein sequence ID" value="CAI9106516.1"/>
    <property type="molecule type" value="Genomic_DNA"/>
</dbReference>
<evidence type="ECO:0000256" key="2">
    <source>
        <dbReference type="ARBA" id="ARBA00022472"/>
    </source>
</evidence>
<dbReference type="PANTHER" id="PTHR13068:SF231">
    <property type="entry name" value="TRANSCRIPTION TERMINATION FACTOR MTERF2, CHLOROPLASTIC-LIKE"/>
    <property type="match status" value="1"/>
</dbReference>
<keyword evidence="2" id="KW-0804">Transcription</keyword>
<name>A0AAV1DGG9_OLDCO</name>
<sequence length="384" mass="43964">MLSRLSVNHRFNGAGGIPIFFKSVYRYSYCTAIQTAQSPNAALVDFLVQSLGFSKETAVRSSNKVSRAKPFDDKPEKVVNYLENLGVSKTQIRKIVSADPRLLFYDVDKTLEPKVSFFRELGFSGSDLGRFISVGSLTLGLDSCIKPRIDYFRKLLGGDEKVALALKRCYFLLSFDPEMVEKNILLLRNFGITDKNIGGLITWNSTPFLGTTTQSLLERLLRVENDLGIPRHSPVFVQGVKLLSSCSQSNMEAKFRFLRCYGFSDEAIFKIIRLYPNCLSLSIDRWKRALDYFIKELGYDTEYLASHPKLIAYDLERRVKPRNEVLKILNERKSKRCALCSALHISELKFLKDFVLPYKDQLPNMHEAYIKKVKKQEIEECLNI</sequence>
<organism evidence="4 5">
    <name type="scientific">Oldenlandia corymbosa var. corymbosa</name>
    <dbReference type="NCBI Taxonomy" id="529605"/>
    <lineage>
        <taxon>Eukaryota</taxon>
        <taxon>Viridiplantae</taxon>
        <taxon>Streptophyta</taxon>
        <taxon>Embryophyta</taxon>
        <taxon>Tracheophyta</taxon>
        <taxon>Spermatophyta</taxon>
        <taxon>Magnoliopsida</taxon>
        <taxon>eudicotyledons</taxon>
        <taxon>Gunneridae</taxon>
        <taxon>Pentapetalae</taxon>
        <taxon>asterids</taxon>
        <taxon>lamiids</taxon>
        <taxon>Gentianales</taxon>
        <taxon>Rubiaceae</taxon>
        <taxon>Rubioideae</taxon>
        <taxon>Spermacoceae</taxon>
        <taxon>Hedyotis-Oldenlandia complex</taxon>
        <taxon>Oldenlandia</taxon>
    </lineage>
</organism>
<gene>
    <name evidence="4" type="ORF">OLC1_LOCUS15001</name>
</gene>
<keyword evidence="3" id="KW-0809">Transit peptide</keyword>
<dbReference type="PANTHER" id="PTHR13068">
    <property type="entry name" value="CGI-12 PROTEIN-RELATED"/>
    <property type="match status" value="1"/>
</dbReference>
<dbReference type="AlphaFoldDB" id="A0AAV1DGG9"/>
<keyword evidence="5" id="KW-1185">Reference proteome</keyword>
<protein>
    <submittedName>
        <fullName evidence="4">OLC1v1005696C1</fullName>
    </submittedName>
</protein>
<proteinExistence type="inferred from homology"/>
<evidence type="ECO:0000313" key="4">
    <source>
        <dbReference type="EMBL" id="CAI9106516.1"/>
    </source>
</evidence>
<evidence type="ECO:0000256" key="1">
    <source>
        <dbReference type="ARBA" id="ARBA00007692"/>
    </source>
</evidence>
<keyword evidence="2" id="KW-0806">Transcription termination</keyword>
<dbReference type="InterPro" id="IPR003690">
    <property type="entry name" value="MTERF"/>
</dbReference>
<dbReference type="GO" id="GO:0003676">
    <property type="term" value="F:nucleic acid binding"/>
    <property type="evidence" value="ECO:0007669"/>
    <property type="project" value="InterPro"/>
</dbReference>
<dbReference type="Proteomes" id="UP001161247">
    <property type="component" value="Chromosome 5"/>
</dbReference>
<comment type="similarity">
    <text evidence="1">Belongs to the mTERF family.</text>
</comment>
<reference evidence="4" key="1">
    <citation type="submission" date="2023-03" db="EMBL/GenBank/DDBJ databases">
        <authorList>
            <person name="Julca I."/>
        </authorList>
    </citation>
    <scope>NUCLEOTIDE SEQUENCE</scope>
</reference>
<dbReference type="Pfam" id="PF02536">
    <property type="entry name" value="mTERF"/>
    <property type="match status" value="1"/>
</dbReference>
<dbReference type="InterPro" id="IPR038538">
    <property type="entry name" value="MTERF_sf"/>
</dbReference>
<accession>A0AAV1DGG9</accession>
<dbReference type="FunFam" id="1.25.70.10:FF:000001">
    <property type="entry name" value="Mitochondrial transcription termination factor-like"/>
    <property type="match status" value="1"/>
</dbReference>
<dbReference type="GO" id="GO:0006353">
    <property type="term" value="P:DNA-templated transcription termination"/>
    <property type="evidence" value="ECO:0007669"/>
    <property type="project" value="UniProtKB-KW"/>
</dbReference>
<keyword evidence="2" id="KW-0805">Transcription regulation</keyword>
<dbReference type="SMART" id="SM00733">
    <property type="entry name" value="Mterf"/>
    <property type="match status" value="5"/>
</dbReference>
<evidence type="ECO:0000313" key="5">
    <source>
        <dbReference type="Proteomes" id="UP001161247"/>
    </source>
</evidence>
<evidence type="ECO:0000256" key="3">
    <source>
        <dbReference type="ARBA" id="ARBA00022946"/>
    </source>
</evidence>
<dbReference type="Gene3D" id="1.25.70.10">
    <property type="entry name" value="Transcription termination factor 3, mitochondrial"/>
    <property type="match status" value="1"/>
</dbReference>